<dbReference type="Pfam" id="PF00249">
    <property type="entry name" value="Myb_DNA-binding"/>
    <property type="match status" value="1"/>
</dbReference>
<organism evidence="7 8">
    <name type="scientific">Vitis vinifera</name>
    <name type="common">Grape</name>
    <dbReference type="NCBI Taxonomy" id="29760"/>
    <lineage>
        <taxon>Eukaryota</taxon>
        <taxon>Viridiplantae</taxon>
        <taxon>Streptophyta</taxon>
        <taxon>Embryophyta</taxon>
        <taxon>Tracheophyta</taxon>
        <taxon>Spermatophyta</taxon>
        <taxon>Magnoliopsida</taxon>
        <taxon>eudicotyledons</taxon>
        <taxon>Gunneridae</taxon>
        <taxon>Pentapetalae</taxon>
        <taxon>rosids</taxon>
        <taxon>Vitales</taxon>
        <taxon>Vitaceae</taxon>
        <taxon>Viteae</taxon>
        <taxon>Vitis</taxon>
    </lineage>
</organism>
<reference evidence="7 8" key="1">
    <citation type="journal article" date="2018" name="PLoS Genet.">
        <title>Population sequencing reveals clonal diversity and ancestral inbreeding in the grapevine cultivar Chardonnay.</title>
        <authorList>
            <person name="Roach M.J."/>
            <person name="Johnson D.L."/>
            <person name="Bohlmann J."/>
            <person name="van Vuuren H.J."/>
            <person name="Jones S.J."/>
            <person name="Pretorius I.S."/>
            <person name="Schmidt S.A."/>
            <person name="Borneman A.R."/>
        </authorList>
    </citation>
    <scope>NUCLEOTIDE SEQUENCE [LARGE SCALE GENOMIC DNA]</scope>
    <source>
        <strain evidence="8">cv. Chardonnay</strain>
        <tissue evidence="7">Leaf</tissue>
    </source>
</reference>
<dbReference type="PANTHER" id="PTHR31314">
    <property type="entry name" value="MYB FAMILY TRANSCRIPTION FACTOR PHL7-LIKE"/>
    <property type="match status" value="1"/>
</dbReference>
<dbReference type="Gene3D" id="1.10.10.60">
    <property type="entry name" value="Homeodomain-like"/>
    <property type="match status" value="1"/>
</dbReference>
<dbReference type="EMBL" id="QGNW01000313">
    <property type="protein sequence ID" value="RVW77440.1"/>
    <property type="molecule type" value="Genomic_DNA"/>
</dbReference>
<evidence type="ECO:0000256" key="1">
    <source>
        <dbReference type="ARBA" id="ARBA00004123"/>
    </source>
</evidence>
<dbReference type="GO" id="GO:0003700">
    <property type="term" value="F:DNA-binding transcription factor activity"/>
    <property type="evidence" value="ECO:0007669"/>
    <property type="project" value="InterPro"/>
</dbReference>
<dbReference type="PANTHER" id="PTHR31314:SF174">
    <property type="entry name" value="OS02G0241200 PROTEIN"/>
    <property type="match status" value="1"/>
</dbReference>
<dbReference type="InterPro" id="IPR046955">
    <property type="entry name" value="PHR1-like"/>
</dbReference>
<evidence type="ECO:0000313" key="7">
    <source>
        <dbReference type="EMBL" id="RVW77440.1"/>
    </source>
</evidence>
<name>A0A438GYS7_VITVI</name>
<feature type="domain" description="HTH myb-type" evidence="6">
    <location>
        <begin position="89"/>
        <end position="149"/>
    </location>
</feature>
<dbReference type="InterPro" id="IPR017930">
    <property type="entry name" value="Myb_dom"/>
</dbReference>
<comment type="caution">
    <text evidence="7">The sequence shown here is derived from an EMBL/GenBank/DDBJ whole genome shotgun (WGS) entry which is preliminary data.</text>
</comment>
<evidence type="ECO:0000259" key="6">
    <source>
        <dbReference type="PROSITE" id="PS51294"/>
    </source>
</evidence>
<feature type="region of interest" description="Disordered" evidence="5">
    <location>
        <begin position="37"/>
        <end position="82"/>
    </location>
</feature>
<dbReference type="InterPro" id="IPR009057">
    <property type="entry name" value="Homeodomain-like_sf"/>
</dbReference>
<evidence type="ECO:0000313" key="8">
    <source>
        <dbReference type="Proteomes" id="UP000288805"/>
    </source>
</evidence>
<dbReference type="PROSITE" id="PS51294">
    <property type="entry name" value="HTH_MYB"/>
    <property type="match status" value="1"/>
</dbReference>
<dbReference type="GO" id="GO:0003677">
    <property type="term" value="F:DNA binding"/>
    <property type="evidence" value="ECO:0007669"/>
    <property type="project" value="InterPro"/>
</dbReference>
<dbReference type="GO" id="GO:0005634">
    <property type="term" value="C:nucleus"/>
    <property type="evidence" value="ECO:0007669"/>
    <property type="project" value="UniProtKB-SubCell"/>
</dbReference>
<evidence type="ECO:0000256" key="5">
    <source>
        <dbReference type="SAM" id="MobiDB-lite"/>
    </source>
</evidence>
<evidence type="ECO:0000256" key="3">
    <source>
        <dbReference type="ARBA" id="ARBA00023163"/>
    </source>
</evidence>
<gene>
    <name evidence="7" type="primary">VvCHDp000611_2</name>
    <name evidence="7" type="ORF">CK203_048090</name>
</gene>
<dbReference type="Proteomes" id="UP000288805">
    <property type="component" value="Unassembled WGS sequence"/>
</dbReference>
<dbReference type="SUPFAM" id="SSF46689">
    <property type="entry name" value="Homeodomain-like"/>
    <property type="match status" value="1"/>
</dbReference>
<proteinExistence type="predicted"/>
<protein>
    <submittedName>
        <fullName evidence="7">Putative Myb family transcription factor</fullName>
    </submittedName>
</protein>
<feature type="compositionally biased region" description="Polar residues" evidence="5">
    <location>
        <begin position="63"/>
        <end position="76"/>
    </location>
</feature>
<dbReference type="InterPro" id="IPR001005">
    <property type="entry name" value="SANT/Myb"/>
</dbReference>
<dbReference type="FunFam" id="1.10.10.60:FF:000002">
    <property type="entry name" value="Myb family transcription factor"/>
    <property type="match status" value="1"/>
</dbReference>
<keyword evidence="2" id="KW-0805">Transcription regulation</keyword>
<feature type="region of interest" description="Disordered" evidence="5">
    <location>
        <begin position="1"/>
        <end position="22"/>
    </location>
</feature>
<sequence>MAERIEISDDDRSDGSEIQTKTSSLLCFPGHLSFDLNQKAMDEEDSSTTGVPENEVKEDETSTDANYSNSSNNTTVEGKERTTVRQYIRSKMPRLRWTPDLHLAFVNAVERLGGQERATPKLVLQLMNVRGLSIAHVKSHLQMYRSKKLDDSGQVLSHTSRPMYVRDHILEMYQRASPYGHFRMENRSHFFSPVLRQKFDPKASSSRNQQWAFDHDVRKTSSLWSKDSELDLMSTDWNKDRSTNSHLFDVRDGGTGIVPIHTSRCLEEKKWPPRELIENQGKGRNNSLNICWDGSYSELLSNQMHPKIISVGGNNYAMQPSIWSTNPSIINKQLQSNKCNPLFLSNSFEPEFESPFRVELHRLQEKQPQSINEMVLQAEESAFVDRFKEKKQLPDLQLSLSHNFEIGNEVNINPRKAPKRSAQCFLFLWPTLRRENKHNLVKTEEIWKLKFGVVTNKWYQGHRAEYLLGSDHVKLSIEVRSFKYLS</sequence>
<dbReference type="InterPro" id="IPR006447">
    <property type="entry name" value="Myb_dom_plants"/>
</dbReference>
<comment type="subcellular location">
    <subcellularLocation>
        <location evidence="1">Nucleus</location>
    </subcellularLocation>
</comment>
<accession>A0A438GYS7</accession>
<dbReference type="AlphaFoldDB" id="A0A438GYS7"/>
<evidence type="ECO:0000256" key="4">
    <source>
        <dbReference type="ARBA" id="ARBA00023242"/>
    </source>
</evidence>
<dbReference type="NCBIfam" id="TIGR01557">
    <property type="entry name" value="myb_SHAQKYF"/>
    <property type="match status" value="1"/>
</dbReference>
<keyword evidence="3" id="KW-0804">Transcription</keyword>
<keyword evidence="4" id="KW-0539">Nucleus</keyword>
<evidence type="ECO:0000256" key="2">
    <source>
        <dbReference type="ARBA" id="ARBA00023015"/>
    </source>
</evidence>